<sequence length="240" mass="28305">MLIGKMFLYFILLPIVSSCKKFDYQKFDSVFYNGTVMETDIRGLVRAYDCQRACLLTKGCRGFNMQWVQYIEAVGYCDLVDMTETNVLSSKSNHSLYALCPSGMIFYPTTGRCHKVIRKRKNWSESQQYCRSLYDQAHLMEIYDWKRNELFENMTEVLSECLFSVTGVEYRGYRNQTTSGRECQKWTSQYPHNHNMLTQPTAWILEENYCRSIDSCNGPWCYTTDLNKRWEYCDIPYCSG</sequence>
<dbReference type="PROSITE" id="PS50070">
    <property type="entry name" value="KRINGLE_2"/>
    <property type="match status" value="1"/>
</dbReference>
<dbReference type="Proteomes" id="UP001208570">
    <property type="component" value="Unassembled WGS sequence"/>
</dbReference>
<dbReference type="GO" id="GO:0005615">
    <property type="term" value="C:extracellular space"/>
    <property type="evidence" value="ECO:0007669"/>
    <property type="project" value="TreeGrafter"/>
</dbReference>
<feature type="chain" id="PRO_5042251588" evidence="4">
    <location>
        <begin position="19"/>
        <end position="240"/>
    </location>
</feature>
<dbReference type="InterPro" id="IPR013806">
    <property type="entry name" value="Kringle-like"/>
</dbReference>
<dbReference type="EMBL" id="JAODUP010000487">
    <property type="protein sequence ID" value="KAK2148699.1"/>
    <property type="molecule type" value="Genomic_DNA"/>
</dbReference>
<reference evidence="7" key="1">
    <citation type="journal article" date="2023" name="Mol. Biol. Evol.">
        <title>Third-Generation Sequencing Reveals the Adaptive Role of the Epigenome in Three Deep-Sea Polychaetes.</title>
        <authorList>
            <person name="Perez M."/>
            <person name="Aroh O."/>
            <person name="Sun Y."/>
            <person name="Lan Y."/>
            <person name="Juniper S.K."/>
            <person name="Young C.R."/>
            <person name="Angers B."/>
            <person name="Qian P.Y."/>
        </authorList>
    </citation>
    <scope>NUCLEOTIDE SEQUENCE</scope>
    <source>
        <strain evidence="7">P08H-3</strain>
    </source>
</reference>
<dbReference type="GO" id="GO:0005102">
    <property type="term" value="F:signaling receptor binding"/>
    <property type="evidence" value="ECO:0007669"/>
    <property type="project" value="TreeGrafter"/>
</dbReference>
<gene>
    <name evidence="7" type="ORF">LSH36_487g05011</name>
</gene>
<comment type="caution">
    <text evidence="7">The sequence shown here is derived from an EMBL/GenBank/DDBJ whole genome shotgun (WGS) entry which is preliminary data.</text>
</comment>
<evidence type="ECO:0000313" key="7">
    <source>
        <dbReference type="EMBL" id="KAK2148699.1"/>
    </source>
</evidence>
<evidence type="ECO:0000256" key="2">
    <source>
        <dbReference type="ARBA" id="ARBA00023157"/>
    </source>
</evidence>
<dbReference type="InterPro" id="IPR001304">
    <property type="entry name" value="C-type_lectin-like"/>
</dbReference>
<protein>
    <submittedName>
        <fullName evidence="7">Uncharacterized protein</fullName>
    </submittedName>
</protein>
<dbReference type="SMART" id="SM00130">
    <property type="entry name" value="KR"/>
    <property type="match status" value="1"/>
</dbReference>
<dbReference type="AlphaFoldDB" id="A0AAD9J8Z6"/>
<dbReference type="InterPro" id="IPR018056">
    <property type="entry name" value="Kringle_CS"/>
</dbReference>
<feature type="disulfide bond" evidence="3">
    <location>
        <begin position="210"/>
        <end position="233"/>
    </location>
</feature>
<feature type="signal peptide" evidence="4">
    <location>
        <begin position="1"/>
        <end position="18"/>
    </location>
</feature>
<dbReference type="Pfam" id="PF00051">
    <property type="entry name" value="Kringle"/>
    <property type="match status" value="1"/>
</dbReference>
<dbReference type="InterPro" id="IPR000001">
    <property type="entry name" value="Kringle"/>
</dbReference>
<evidence type="ECO:0000313" key="8">
    <source>
        <dbReference type="Proteomes" id="UP001208570"/>
    </source>
</evidence>
<keyword evidence="8" id="KW-1185">Reference proteome</keyword>
<dbReference type="PROSITE" id="PS00021">
    <property type="entry name" value="KRINGLE_1"/>
    <property type="match status" value="1"/>
</dbReference>
<proteinExistence type="predicted"/>
<accession>A0AAD9J8Z6</accession>
<dbReference type="Gene3D" id="2.40.20.10">
    <property type="entry name" value="Plasminogen Kringle 4"/>
    <property type="match status" value="1"/>
</dbReference>
<dbReference type="InterPro" id="IPR038178">
    <property type="entry name" value="Kringle_sf"/>
</dbReference>
<dbReference type="SUPFAM" id="SSF57440">
    <property type="entry name" value="Kringle-like"/>
    <property type="match status" value="1"/>
</dbReference>
<keyword evidence="4" id="KW-0732">Signal</keyword>
<evidence type="ECO:0000259" key="5">
    <source>
        <dbReference type="PROSITE" id="PS50041"/>
    </source>
</evidence>
<name>A0AAD9J8Z6_9ANNE</name>
<dbReference type="PANTHER" id="PTHR24261">
    <property type="entry name" value="PLASMINOGEN-RELATED"/>
    <property type="match status" value="1"/>
</dbReference>
<keyword evidence="2 3" id="KW-1015">Disulfide bond</keyword>
<dbReference type="InterPro" id="IPR050759">
    <property type="entry name" value="Serine_protease_kringle"/>
</dbReference>
<dbReference type="CDD" id="cd00108">
    <property type="entry name" value="KR"/>
    <property type="match status" value="1"/>
</dbReference>
<evidence type="ECO:0000256" key="3">
    <source>
        <dbReference type="PROSITE-ProRule" id="PRU00121"/>
    </source>
</evidence>
<dbReference type="PROSITE" id="PS51257">
    <property type="entry name" value="PROKAR_LIPOPROTEIN"/>
    <property type="match status" value="1"/>
</dbReference>
<dbReference type="PANTHER" id="PTHR24261:SF7">
    <property type="entry name" value="KRINGLE DOMAIN-CONTAINING PROTEIN"/>
    <property type="match status" value="1"/>
</dbReference>
<evidence type="ECO:0000256" key="4">
    <source>
        <dbReference type="SAM" id="SignalP"/>
    </source>
</evidence>
<feature type="domain" description="Kringle" evidence="6">
    <location>
        <begin position="167"/>
        <end position="238"/>
    </location>
</feature>
<dbReference type="PRINTS" id="PR00018">
    <property type="entry name" value="KRINGLE"/>
</dbReference>
<dbReference type="PROSITE" id="PS50041">
    <property type="entry name" value="C_TYPE_LECTIN_2"/>
    <property type="match status" value="1"/>
</dbReference>
<organism evidence="7 8">
    <name type="scientific">Paralvinella palmiformis</name>
    <dbReference type="NCBI Taxonomy" id="53620"/>
    <lineage>
        <taxon>Eukaryota</taxon>
        <taxon>Metazoa</taxon>
        <taxon>Spiralia</taxon>
        <taxon>Lophotrochozoa</taxon>
        <taxon>Annelida</taxon>
        <taxon>Polychaeta</taxon>
        <taxon>Sedentaria</taxon>
        <taxon>Canalipalpata</taxon>
        <taxon>Terebellida</taxon>
        <taxon>Terebelliformia</taxon>
        <taxon>Alvinellidae</taxon>
        <taxon>Paralvinella</taxon>
    </lineage>
</organism>
<comment type="caution">
    <text evidence="3">Lacks conserved residue(s) required for the propagation of feature annotation.</text>
</comment>
<dbReference type="GO" id="GO:0004175">
    <property type="term" value="F:endopeptidase activity"/>
    <property type="evidence" value="ECO:0007669"/>
    <property type="project" value="TreeGrafter"/>
</dbReference>
<keyword evidence="1 3" id="KW-0420">Kringle</keyword>
<evidence type="ECO:0000256" key="1">
    <source>
        <dbReference type="ARBA" id="ARBA00022572"/>
    </source>
</evidence>
<evidence type="ECO:0000259" key="6">
    <source>
        <dbReference type="PROSITE" id="PS50070"/>
    </source>
</evidence>
<feature type="domain" description="C-type lectin" evidence="5">
    <location>
        <begin position="109"/>
        <end position="234"/>
    </location>
</feature>